<organism evidence="4 5">
    <name type="scientific">Cerrena zonata</name>
    <dbReference type="NCBI Taxonomy" id="2478898"/>
    <lineage>
        <taxon>Eukaryota</taxon>
        <taxon>Fungi</taxon>
        <taxon>Dikarya</taxon>
        <taxon>Basidiomycota</taxon>
        <taxon>Agaricomycotina</taxon>
        <taxon>Agaricomycetes</taxon>
        <taxon>Polyporales</taxon>
        <taxon>Cerrenaceae</taxon>
        <taxon>Cerrena</taxon>
    </lineage>
</organism>
<evidence type="ECO:0000256" key="1">
    <source>
        <dbReference type="SAM" id="Coils"/>
    </source>
</evidence>
<evidence type="ECO:0000313" key="4">
    <source>
        <dbReference type="EMBL" id="KAK7682617.1"/>
    </source>
</evidence>
<sequence length="485" mass="54057">MAVAESSPALIAVMGATGTGKSQFINVATNSGFIVDEGLKSCTNEVMESKSIKPGGRPVVLIDTPGFDDTLESDMVILARIAAYLEKVYREGKRLHGIIYMYRISDRRITGTSRKSLNIVKTICGDDSLVNVVIATSMWNHVDEATGRSREDELRSSDEMFQPMVKKGVKMMRHLNTRESAMRIIQTVLNNTPRPLLIQEELVDQTRELTDTSAAQAVDEEVDKARRQYQKDIGELRARMEEALREDDNETRKELEEETEQIQRKMQKFENSHRNALQVFTEQIQASMSPVLTGIRPSEVGSGNIYGLPVTQNGRLYKQLPPIPTLQTDVSPATGGLSPKEFEDVCNIISRGSPIQLEDLRSRINQSLALTPGPVSAVSDSRTRSQPSPSSKRRQAEDPVMKESKNRKRARQARPSSTERDGMKREKSERSKSSSKKSKYSSWSCFKTSQFDDDDNDTAPTNGAPVSNVNTSHPTLDVQNGSNTR</sequence>
<feature type="compositionally biased region" description="Basic and acidic residues" evidence="2">
    <location>
        <begin position="417"/>
        <end position="432"/>
    </location>
</feature>
<feature type="domain" description="G" evidence="3">
    <location>
        <begin position="11"/>
        <end position="102"/>
    </location>
</feature>
<feature type="coiled-coil region" evidence="1">
    <location>
        <begin position="226"/>
        <end position="275"/>
    </location>
</feature>
<proteinExistence type="predicted"/>
<comment type="caution">
    <text evidence="4">The sequence shown here is derived from an EMBL/GenBank/DDBJ whole genome shotgun (WGS) entry which is preliminary data.</text>
</comment>
<dbReference type="InterPro" id="IPR027417">
    <property type="entry name" value="P-loop_NTPase"/>
</dbReference>
<dbReference type="Pfam" id="PF01926">
    <property type="entry name" value="MMR_HSR1"/>
    <property type="match status" value="1"/>
</dbReference>
<evidence type="ECO:0000259" key="3">
    <source>
        <dbReference type="Pfam" id="PF01926"/>
    </source>
</evidence>
<reference evidence="4 5" key="1">
    <citation type="submission" date="2022-09" db="EMBL/GenBank/DDBJ databases">
        <authorList>
            <person name="Palmer J.M."/>
        </authorList>
    </citation>
    <scope>NUCLEOTIDE SEQUENCE [LARGE SCALE GENOMIC DNA]</scope>
    <source>
        <strain evidence="4 5">DSM 7382</strain>
    </source>
</reference>
<dbReference type="AlphaFoldDB" id="A0AAW0FZ90"/>
<gene>
    <name evidence="4" type="ORF">QCA50_014417</name>
</gene>
<feature type="compositionally biased region" description="Polar residues" evidence="2">
    <location>
        <begin position="458"/>
        <end position="485"/>
    </location>
</feature>
<name>A0AAW0FZ90_9APHY</name>
<dbReference type="GO" id="GO:0005525">
    <property type="term" value="F:GTP binding"/>
    <property type="evidence" value="ECO:0007669"/>
    <property type="project" value="InterPro"/>
</dbReference>
<dbReference type="InterPro" id="IPR006073">
    <property type="entry name" value="GTP-bd"/>
</dbReference>
<accession>A0AAW0FZ90</accession>
<dbReference type="SUPFAM" id="SSF58113">
    <property type="entry name" value="Apolipoprotein A-I"/>
    <property type="match status" value="1"/>
</dbReference>
<evidence type="ECO:0000313" key="5">
    <source>
        <dbReference type="Proteomes" id="UP001385951"/>
    </source>
</evidence>
<dbReference type="CDD" id="cd00882">
    <property type="entry name" value="Ras_like_GTPase"/>
    <property type="match status" value="1"/>
</dbReference>
<dbReference type="Gene3D" id="3.40.50.300">
    <property type="entry name" value="P-loop containing nucleotide triphosphate hydrolases"/>
    <property type="match status" value="1"/>
</dbReference>
<feature type="compositionally biased region" description="Basic and acidic residues" evidence="2">
    <location>
        <begin position="394"/>
        <end position="404"/>
    </location>
</feature>
<feature type="region of interest" description="Disordered" evidence="2">
    <location>
        <begin position="371"/>
        <end position="485"/>
    </location>
</feature>
<keyword evidence="5" id="KW-1185">Reference proteome</keyword>
<dbReference type="EMBL" id="JASBNA010000035">
    <property type="protein sequence ID" value="KAK7682617.1"/>
    <property type="molecule type" value="Genomic_DNA"/>
</dbReference>
<dbReference type="Proteomes" id="UP001385951">
    <property type="component" value="Unassembled WGS sequence"/>
</dbReference>
<keyword evidence="1" id="KW-0175">Coiled coil</keyword>
<protein>
    <recommendedName>
        <fullName evidence="3">G domain-containing protein</fullName>
    </recommendedName>
</protein>
<dbReference type="SUPFAM" id="SSF52540">
    <property type="entry name" value="P-loop containing nucleoside triphosphate hydrolases"/>
    <property type="match status" value="1"/>
</dbReference>
<evidence type="ECO:0000256" key="2">
    <source>
        <dbReference type="SAM" id="MobiDB-lite"/>
    </source>
</evidence>